<dbReference type="Proteomes" id="UP001165064">
    <property type="component" value="Unassembled WGS sequence"/>
</dbReference>
<name>A0ACB5SYA3_AMBMO</name>
<dbReference type="EMBL" id="BSXS01001414">
    <property type="protein sequence ID" value="GME76119.1"/>
    <property type="molecule type" value="Genomic_DNA"/>
</dbReference>
<organism evidence="1 2">
    <name type="scientific">Ambrosiozyma monospora</name>
    <name type="common">Yeast</name>
    <name type="synonym">Endomycopsis monosporus</name>
    <dbReference type="NCBI Taxonomy" id="43982"/>
    <lineage>
        <taxon>Eukaryota</taxon>
        <taxon>Fungi</taxon>
        <taxon>Dikarya</taxon>
        <taxon>Ascomycota</taxon>
        <taxon>Saccharomycotina</taxon>
        <taxon>Pichiomycetes</taxon>
        <taxon>Pichiales</taxon>
        <taxon>Pichiaceae</taxon>
        <taxon>Ambrosiozyma</taxon>
    </lineage>
</organism>
<accession>A0ACB5SYA3</accession>
<gene>
    <name evidence="1" type="ORF">Amon02_000245500</name>
</gene>
<protein>
    <submittedName>
        <fullName evidence="1">Unnamed protein product</fullName>
    </submittedName>
</protein>
<comment type="caution">
    <text evidence="1">The sequence shown here is derived from an EMBL/GenBank/DDBJ whole genome shotgun (WGS) entry which is preliminary data.</text>
</comment>
<sequence>MSIFKMVVPLLTTSNGKLKDALVEGLSCLNINIFESFLESVEPMMDKWKFESNVRKGVSSGVRLKIEICGILNKVMAKFCKTDERFMTEWSLSKIQTILQNVKKLLTLPSSSTNFELQKLRKCFLGILESFHQETFKIDQVEQWIPLQFRKDAFEFGEEWCGYGDSIALFNKRYAAMTKEISTSENSVTLQASLELQKRQLQYTAISCMASLLGSPIADSQMTFDVNRLLLWFDALFNTHNEKVVDVARKALLKLLEVNSDSTLVIHEILNKCYTHDPALGNYFIMVNEAYVNGTNFADKYYSPLSLAMFACGSENFSVRAAATRMLEHAEKQLYGTNKSSTFVDGICSGSRIIYKRTLFQLSTSFATDHPEEKFNMISQVTMLFGVVSTSDARRDLLAVLLPWVQTVELKLTDDEEEASGNSSGAEDQEVVNTKPKGNSTDRNNSLMVLYNFLEITMKFGHKIQNEVEALWVALGNGGGNGGSNCKVIYDFVVDICLQSKNLELLECCRQVIVSLSSVTSSFNLIDDLIGHLEPKSMIPAEREITYVAFTALTKPESLPYIADLSAYVEKKSINTIPTLSLCELSVVFLVDLILNPVDSVKEQLPLLLHLSFVMLDHQLPLIQDQACTMVAHLIRQYGDYSDETTRKIVDTLTSHERQKNLWLHIDLITDKNGGRIPESMDLLVRDVKKVLEPNIPNIQKEWSKSAIHWATSCKVMHIASRSFQVFRCLISFLDQSMLRDMLSCLANTVSDENPGIQSFALQILMTLNAITAELYSEQLIDFPQLFWSAVASLNTIHEHEFIEVLSTLSKFISKIDLDSEDTVQCLIATFPPKWEAFS</sequence>
<keyword evidence="2" id="KW-1185">Reference proteome</keyword>
<evidence type="ECO:0000313" key="2">
    <source>
        <dbReference type="Proteomes" id="UP001165064"/>
    </source>
</evidence>
<reference evidence="1" key="1">
    <citation type="submission" date="2023-04" db="EMBL/GenBank/DDBJ databases">
        <title>Ambrosiozyma monospora NBRC 10751.</title>
        <authorList>
            <person name="Ichikawa N."/>
            <person name="Sato H."/>
            <person name="Tonouchi N."/>
        </authorList>
    </citation>
    <scope>NUCLEOTIDE SEQUENCE</scope>
    <source>
        <strain evidence="1">NBRC 10751</strain>
    </source>
</reference>
<evidence type="ECO:0000313" key="1">
    <source>
        <dbReference type="EMBL" id="GME76119.1"/>
    </source>
</evidence>
<proteinExistence type="predicted"/>